<feature type="region of interest" description="Disordered" evidence="1">
    <location>
        <begin position="89"/>
        <end position="163"/>
    </location>
</feature>
<evidence type="ECO:0000313" key="2">
    <source>
        <dbReference type="EMBL" id="KAI9551100.1"/>
    </source>
</evidence>
<name>A0AAD5PQ37_9CRUS</name>
<evidence type="ECO:0000256" key="1">
    <source>
        <dbReference type="SAM" id="MobiDB-lite"/>
    </source>
</evidence>
<reference evidence="2" key="1">
    <citation type="submission" date="2022-05" db="EMBL/GenBank/DDBJ databases">
        <title>A multi-omics perspective on studying reproductive biology in Daphnia sinensis.</title>
        <authorList>
            <person name="Jia J."/>
        </authorList>
    </citation>
    <scope>NUCLEOTIDE SEQUENCE</scope>
    <source>
        <strain evidence="2">WSL</strain>
    </source>
</reference>
<keyword evidence="3" id="KW-1185">Reference proteome</keyword>
<dbReference type="EMBL" id="WJBH02000050">
    <property type="protein sequence ID" value="KAI9551100.1"/>
    <property type="molecule type" value="Genomic_DNA"/>
</dbReference>
<protein>
    <submittedName>
        <fullName evidence="2">Uncharacterized protein</fullName>
    </submittedName>
</protein>
<dbReference type="AlphaFoldDB" id="A0AAD5PQ37"/>
<evidence type="ECO:0000313" key="3">
    <source>
        <dbReference type="Proteomes" id="UP000820818"/>
    </source>
</evidence>
<sequence>MVRTMKDLLRRSNGRACLEYDELEVILIETESMVNARPLTYVAEGSDDLLPITPNQFLNNRRSNCTPPEPAVNLMAPDATNVKLLEMDRQRRKYLREDQPEDVEIQPTPEPVSKPEEAPPSVSAAEPAEQEEPWTTGSGGECATGRRTRLPSRFSSFDLGGPR</sequence>
<proteinExistence type="predicted"/>
<accession>A0AAD5PQ37</accession>
<gene>
    <name evidence="2" type="ORF">GHT06_001934</name>
</gene>
<dbReference type="Proteomes" id="UP000820818">
    <property type="component" value="Unassembled WGS sequence"/>
</dbReference>
<organism evidence="2 3">
    <name type="scientific">Daphnia sinensis</name>
    <dbReference type="NCBI Taxonomy" id="1820382"/>
    <lineage>
        <taxon>Eukaryota</taxon>
        <taxon>Metazoa</taxon>
        <taxon>Ecdysozoa</taxon>
        <taxon>Arthropoda</taxon>
        <taxon>Crustacea</taxon>
        <taxon>Branchiopoda</taxon>
        <taxon>Diplostraca</taxon>
        <taxon>Cladocera</taxon>
        <taxon>Anomopoda</taxon>
        <taxon>Daphniidae</taxon>
        <taxon>Daphnia</taxon>
        <taxon>Daphnia similis group</taxon>
    </lineage>
</organism>
<comment type="caution">
    <text evidence="2">The sequence shown here is derived from an EMBL/GenBank/DDBJ whole genome shotgun (WGS) entry which is preliminary data.</text>
</comment>